<evidence type="ECO:0000313" key="3">
    <source>
        <dbReference type="EMBL" id="KAJ1114261.1"/>
    </source>
</evidence>
<keyword evidence="2" id="KW-0732">Signal</keyword>
<dbReference type="EMBL" id="JANPWB010000012">
    <property type="protein sequence ID" value="KAJ1114261.1"/>
    <property type="molecule type" value="Genomic_DNA"/>
</dbReference>
<feature type="region of interest" description="Disordered" evidence="1">
    <location>
        <begin position="97"/>
        <end position="127"/>
    </location>
</feature>
<accession>A0AAV7NDX8</accession>
<evidence type="ECO:0000313" key="4">
    <source>
        <dbReference type="Proteomes" id="UP001066276"/>
    </source>
</evidence>
<sequence>MQHARISGSFCGVAALLGQCAARPAILRHAADCAKGRAVHRIAWLVATQALQGCPLPCLVFTDASGGSGGAALGACFFLMVPKITRTPWTSRGKSILEPIGAKKEKKQPAPPLKYQTGARGRGAQQSALVLEKTARDAA</sequence>
<protein>
    <recommendedName>
        <fullName evidence="5">Secreted protein</fullName>
    </recommendedName>
</protein>
<feature type="chain" id="PRO_5043395256" description="Secreted protein" evidence="2">
    <location>
        <begin position="23"/>
        <end position="139"/>
    </location>
</feature>
<dbReference type="Proteomes" id="UP001066276">
    <property type="component" value="Chromosome 8"/>
</dbReference>
<dbReference type="AlphaFoldDB" id="A0AAV7NDX8"/>
<evidence type="ECO:0008006" key="5">
    <source>
        <dbReference type="Google" id="ProtNLM"/>
    </source>
</evidence>
<gene>
    <name evidence="3" type="ORF">NDU88_002500</name>
</gene>
<name>A0AAV7NDX8_PLEWA</name>
<proteinExistence type="predicted"/>
<feature type="signal peptide" evidence="2">
    <location>
        <begin position="1"/>
        <end position="22"/>
    </location>
</feature>
<evidence type="ECO:0000256" key="2">
    <source>
        <dbReference type="SAM" id="SignalP"/>
    </source>
</evidence>
<comment type="caution">
    <text evidence="3">The sequence shown here is derived from an EMBL/GenBank/DDBJ whole genome shotgun (WGS) entry which is preliminary data.</text>
</comment>
<keyword evidence="4" id="KW-1185">Reference proteome</keyword>
<evidence type="ECO:0000256" key="1">
    <source>
        <dbReference type="SAM" id="MobiDB-lite"/>
    </source>
</evidence>
<reference evidence="3" key="1">
    <citation type="journal article" date="2022" name="bioRxiv">
        <title>Sequencing and chromosome-scale assembly of the giantPleurodeles waltlgenome.</title>
        <authorList>
            <person name="Brown T."/>
            <person name="Elewa A."/>
            <person name="Iarovenko S."/>
            <person name="Subramanian E."/>
            <person name="Araus A.J."/>
            <person name="Petzold A."/>
            <person name="Susuki M."/>
            <person name="Suzuki K.-i.T."/>
            <person name="Hayashi T."/>
            <person name="Toyoda A."/>
            <person name="Oliveira C."/>
            <person name="Osipova E."/>
            <person name="Leigh N.D."/>
            <person name="Simon A."/>
            <person name="Yun M.H."/>
        </authorList>
    </citation>
    <scope>NUCLEOTIDE SEQUENCE</scope>
    <source>
        <strain evidence="3">20211129_DDA</strain>
        <tissue evidence="3">Liver</tissue>
    </source>
</reference>
<organism evidence="3 4">
    <name type="scientific">Pleurodeles waltl</name>
    <name type="common">Iberian ribbed newt</name>
    <dbReference type="NCBI Taxonomy" id="8319"/>
    <lineage>
        <taxon>Eukaryota</taxon>
        <taxon>Metazoa</taxon>
        <taxon>Chordata</taxon>
        <taxon>Craniata</taxon>
        <taxon>Vertebrata</taxon>
        <taxon>Euteleostomi</taxon>
        <taxon>Amphibia</taxon>
        <taxon>Batrachia</taxon>
        <taxon>Caudata</taxon>
        <taxon>Salamandroidea</taxon>
        <taxon>Salamandridae</taxon>
        <taxon>Pleurodelinae</taxon>
        <taxon>Pleurodeles</taxon>
    </lineage>
</organism>